<dbReference type="Pfam" id="PF03125">
    <property type="entry name" value="Sre"/>
    <property type="match status" value="1"/>
</dbReference>
<organism evidence="3 4">
    <name type="scientific">Meloidogyne javanica</name>
    <name type="common">Root-knot nematode worm</name>
    <dbReference type="NCBI Taxonomy" id="6303"/>
    <lineage>
        <taxon>Eukaryota</taxon>
        <taxon>Metazoa</taxon>
        <taxon>Ecdysozoa</taxon>
        <taxon>Nematoda</taxon>
        <taxon>Chromadorea</taxon>
        <taxon>Rhabditida</taxon>
        <taxon>Tylenchina</taxon>
        <taxon>Tylenchomorpha</taxon>
        <taxon>Tylenchoidea</taxon>
        <taxon>Meloidogynidae</taxon>
        <taxon>Meloidogyninae</taxon>
        <taxon>Meloidogyne</taxon>
        <taxon>Meloidogyne incognita group</taxon>
    </lineage>
</organism>
<evidence type="ECO:0000256" key="2">
    <source>
        <dbReference type="SAM" id="Phobius"/>
    </source>
</evidence>
<dbReference type="Proteomes" id="UP000887561">
    <property type="component" value="Unplaced"/>
</dbReference>
<dbReference type="InterPro" id="IPR004151">
    <property type="entry name" value="7TM_GPCR_serpentine_rcpt_Sre"/>
</dbReference>
<proteinExistence type="inferred from homology"/>
<keyword evidence="2" id="KW-1133">Transmembrane helix</keyword>
<evidence type="ECO:0000313" key="3">
    <source>
        <dbReference type="Proteomes" id="UP000887561"/>
    </source>
</evidence>
<feature type="transmembrane region" description="Helical" evidence="2">
    <location>
        <begin position="76"/>
        <end position="95"/>
    </location>
</feature>
<feature type="transmembrane region" description="Helical" evidence="2">
    <location>
        <begin position="160"/>
        <end position="182"/>
    </location>
</feature>
<accession>A0A915N1J6</accession>
<keyword evidence="3" id="KW-1185">Reference proteome</keyword>
<keyword evidence="2" id="KW-0812">Transmembrane</keyword>
<evidence type="ECO:0000313" key="4">
    <source>
        <dbReference type="WBParaSite" id="scaffold6165_cov159.g10514"/>
    </source>
</evidence>
<dbReference type="PANTHER" id="PTHR47521">
    <property type="entry name" value="SERPENTINE RECEPTOR, CLASS E (EPSILON)-RELATED"/>
    <property type="match status" value="1"/>
</dbReference>
<dbReference type="GO" id="GO:0016020">
    <property type="term" value="C:membrane"/>
    <property type="evidence" value="ECO:0007669"/>
    <property type="project" value="InterPro"/>
</dbReference>
<keyword evidence="2" id="KW-0472">Membrane</keyword>
<feature type="transmembrane region" description="Helical" evidence="2">
    <location>
        <begin position="194"/>
        <end position="217"/>
    </location>
</feature>
<name>A0A915N1J6_MELJA</name>
<dbReference type="WBParaSite" id="scaffold6165_cov159.g10514">
    <property type="protein sequence ID" value="scaffold6165_cov159.g10514"/>
    <property type="gene ID" value="scaffold6165_cov159.g10514"/>
</dbReference>
<reference evidence="4" key="1">
    <citation type="submission" date="2022-11" db="UniProtKB">
        <authorList>
            <consortium name="WormBaseParasite"/>
        </authorList>
    </citation>
    <scope>IDENTIFICATION</scope>
</reference>
<sequence length="296" mass="34204">MKVSTRDRTVIPHNYQTLPFNLSMTENIMLQSVLFTFLVGRRRVSRQTVRLPRPNVPITGGLPPPPMKKTVKEMELAPMIVVSFLNIYAFTSVGLGQIITLTTFFVLTILGIIEIWAFFWMLRHNKQKYEIKLKEGNHKLSERYQLSENIRTAKQLIPCILMHFVCIILPGINSCLIYIHFYKDTFTFDFVNQCIFTIISVGSFLIELFMIIFHPFLKRDLLRILHLIRSCRCVRIFASNSVAQDPSCNDQNIAVTRRKTVGAFEPLDINGKPLISDGQKEDLGRAYFKQLAISWQ</sequence>
<feature type="transmembrane region" description="Helical" evidence="2">
    <location>
        <begin position="101"/>
        <end position="122"/>
    </location>
</feature>
<dbReference type="InterPro" id="IPR052860">
    <property type="entry name" value="NRL-GPCR1"/>
</dbReference>
<protein>
    <submittedName>
        <fullName evidence="4">G protein-coupled receptor</fullName>
    </submittedName>
</protein>
<evidence type="ECO:0000256" key="1">
    <source>
        <dbReference type="ARBA" id="ARBA00006803"/>
    </source>
</evidence>
<dbReference type="GO" id="GO:0007606">
    <property type="term" value="P:sensory perception of chemical stimulus"/>
    <property type="evidence" value="ECO:0007669"/>
    <property type="project" value="InterPro"/>
</dbReference>
<dbReference type="AlphaFoldDB" id="A0A915N1J6"/>
<comment type="similarity">
    <text evidence="1">Belongs to the nematode receptor-like protein sre family.</text>
</comment>
<dbReference type="PANTHER" id="PTHR47521:SF7">
    <property type="entry name" value="SERPENTINE RECEPTOR CLASS EPSILON-6"/>
    <property type="match status" value="1"/>
</dbReference>